<protein>
    <submittedName>
        <fullName evidence="10">SEC63 domain-containing protein</fullName>
    </submittedName>
</protein>
<evidence type="ECO:0000259" key="7">
    <source>
        <dbReference type="Pfam" id="PF02889"/>
    </source>
</evidence>
<organism evidence="9 10">
    <name type="scientific">Parascaris equorum</name>
    <name type="common">Equine roundworm</name>
    <dbReference type="NCBI Taxonomy" id="6256"/>
    <lineage>
        <taxon>Eukaryota</taxon>
        <taxon>Metazoa</taxon>
        <taxon>Ecdysozoa</taxon>
        <taxon>Nematoda</taxon>
        <taxon>Chromadorea</taxon>
        <taxon>Rhabditida</taxon>
        <taxon>Spirurina</taxon>
        <taxon>Ascaridomorpha</taxon>
        <taxon>Ascaridoidea</taxon>
        <taxon>Ascarididae</taxon>
        <taxon>Parascaris</taxon>
    </lineage>
</organism>
<dbReference type="InterPro" id="IPR004179">
    <property type="entry name" value="Sec63-dom"/>
</dbReference>
<evidence type="ECO:0000259" key="8">
    <source>
        <dbReference type="Pfam" id="PF23445"/>
    </source>
</evidence>
<evidence type="ECO:0000256" key="4">
    <source>
        <dbReference type="ARBA" id="ARBA00022806"/>
    </source>
</evidence>
<dbReference type="GO" id="GO:0000388">
    <property type="term" value="P:spliceosome conformational change to release U4 (or U4atac) and U1 (or U11)"/>
    <property type="evidence" value="ECO:0007669"/>
    <property type="project" value="TreeGrafter"/>
</dbReference>
<proteinExistence type="predicted"/>
<dbReference type="GO" id="GO:0003724">
    <property type="term" value="F:RNA helicase activity"/>
    <property type="evidence" value="ECO:0007669"/>
    <property type="project" value="TreeGrafter"/>
</dbReference>
<dbReference type="PANTHER" id="PTHR24075:SF5">
    <property type="entry name" value="U5 SMALL NUCLEAR RIBONUCLEOPROTEIN 200 KDA HELICASE"/>
    <property type="match status" value="1"/>
</dbReference>
<keyword evidence="4" id="KW-0067">ATP-binding</keyword>
<reference evidence="10" key="1">
    <citation type="submission" date="2022-11" db="UniProtKB">
        <authorList>
            <consortium name="WormBaseParasite"/>
        </authorList>
    </citation>
    <scope>IDENTIFICATION</scope>
</reference>
<dbReference type="PANTHER" id="PTHR24075">
    <property type="entry name" value="SEC63 DOMAIN-CONTAINING"/>
    <property type="match status" value="1"/>
</dbReference>
<evidence type="ECO:0000256" key="2">
    <source>
        <dbReference type="ARBA" id="ARBA00022692"/>
    </source>
</evidence>
<evidence type="ECO:0000313" key="9">
    <source>
        <dbReference type="Proteomes" id="UP000887564"/>
    </source>
</evidence>
<dbReference type="Pfam" id="PF23445">
    <property type="entry name" value="WHD_SNRNP200"/>
    <property type="match status" value="1"/>
</dbReference>
<keyword evidence="2" id="KW-0812">Transmembrane</keyword>
<dbReference type="Pfam" id="PF02889">
    <property type="entry name" value="Sec63"/>
    <property type="match status" value="1"/>
</dbReference>
<dbReference type="GO" id="GO:0016020">
    <property type="term" value="C:membrane"/>
    <property type="evidence" value="ECO:0007669"/>
    <property type="project" value="UniProtKB-SubCell"/>
</dbReference>
<keyword evidence="4" id="KW-0347">Helicase</keyword>
<dbReference type="InterPro" id="IPR057842">
    <property type="entry name" value="WH_MER3"/>
</dbReference>
<dbReference type="Gene3D" id="1.10.10.10">
    <property type="entry name" value="Winged helix-like DNA-binding domain superfamily/Winged helix DNA-binding domain"/>
    <property type="match status" value="1"/>
</dbReference>
<evidence type="ECO:0000256" key="6">
    <source>
        <dbReference type="ARBA" id="ARBA00023136"/>
    </source>
</evidence>
<keyword evidence="6" id="KW-0472">Membrane</keyword>
<dbReference type="InterPro" id="IPR036388">
    <property type="entry name" value="WH-like_DNA-bd_sf"/>
</dbReference>
<sequence>MTQNPNYYNLQGVTHRHLSDSLSELVENTLKDLENSKCITIKNDMDTQPLNLGMIAAYYYISYTTIEVFSMSLTAKTKLRALIEIISSASEFENMPIRYKEDVVLKQLADKLPTQQKYQKFSDPHVKVSLLRLLGAF</sequence>
<keyword evidence="4" id="KW-0547">Nucleotide-binding</keyword>
<feature type="domain" description="SEC63" evidence="7">
    <location>
        <begin position="49"/>
        <end position="131"/>
    </location>
</feature>
<feature type="domain" description="MER3 helicase-like winged helix" evidence="8">
    <location>
        <begin position="1"/>
        <end position="42"/>
    </location>
</feature>
<keyword evidence="5" id="KW-1133">Transmembrane helix</keyword>
<dbReference type="SUPFAM" id="SSF158702">
    <property type="entry name" value="Sec63 N-terminal domain-like"/>
    <property type="match status" value="1"/>
</dbReference>
<keyword evidence="3" id="KW-0378">Hydrolase</keyword>
<dbReference type="Gene3D" id="1.10.3380.10">
    <property type="entry name" value="Sec63 N-terminal domain-like domain"/>
    <property type="match status" value="1"/>
</dbReference>
<evidence type="ECO:0000256" key="1">
    <source>
        <dbReference type="ARBA" id="ARBA00004141"/>
    </source>
</evidence>
<evidence type="ECO:0000256" key="5">
    <source>
        <dbReference type="ARBA" id="ARBA00022989"/>
    </source>
</evidence>
<dbReference type="GO" id="GO:0005681">
    <property type="term" value="C:spliceosomal complex"/>
    <property type="evidence" value="ECO:0007669"/>
    <property type="project" value="TreeGrafter"/>
</dbReference>
<accession>A0A914RU54</accession>
<dbReference type="GO" id="GO:0003723">
    <property type="term" value="F:RNA binding"/>
    <property type="evidence" value="ECO:0007669"/>
    <property type="project" value="TreeGrafter"/>
</dbReference>
<dbReference type="Proteomes" id="UP000887564">
    <property type="component" value="Unplaced"/>
</dbReference>
<keyword evidence="9" id="KW-1185">Reference proteome</keyword>
<dbReference type="WBParaSite" id="PEQ_0000837801-mRNA-1">
    <property type="protein sequence ID" value="PEQ_0000837801-mRNA-1"/>
    <property type="gene ID" value="PEQ_0000837801"/>
</dbReference>
<comment type="subcellular location">
    <subcellularLocation>
        <location evidence="1">Membrane</location>
        <topology evidence="1">Multi-pass membrane protein</topology>
    </subcellularLocation>
</comment>
<evidence type="ECO:0000256" key="3">
    <source>
        <dbReference type="ARBA" id="ARBA00022801"/>
    </source>
</evidence>
<evidence type="ECO:0000313" key="10">
    <source>
        <dbReference type="WBParaSite" id="PEQ_0000837801-mRNA-1"/>
    </source>
</evidence>
<name>A0A914RU54_PAREQ</name>
<dbReference type="AlphaFoldDB" id="A0A914RU54"/>